<dbReference type="Pfam" id="PF22818">
    <property type="entry name" value="ApeI-like"/>
    <property type="match status" value="1"/>
</dbReference>
<gene>
    <name evidence="3" type="primary">tycC_1</name>
    <name evidence="3" type="ORF">PFLmoz3_04631</name>
</gene>
<dbReference type="InterPro" id="IPR000873">
    <property type="entry name" value="AMP-dep_synth/lig_dom"/>
</dbReference>
<evidence type="ECO:0000259" key="1">
    <source>
        <dbReference type="Pfam" id="PF00501"/>
    </source>
</evidence>
<evidence type="ECO:0000313" key="3">
    <source>
        <dbReference type="EMBL" id="KWV85808.1"/>
    </source>
</evidence>
<protein>
    <submittedName>
        <fullName evidence="3">Tyrocidine synthase 3</fullName>
    </submittedName>
</protein>
<dbReference type="Gene3D" id="3.30.300.30">
    <property type="match status" value="1"/>
</dbReference>
<proteinExistence type="predicted"/>
<dbReference type="SUPFAM" id="SSF56801">
    <property type="entry name" value="Acetyl-CoA synthetase-like"/>
    <property type="match status" value="1"/>
</dbReference>
<dbReference type="InterPro" id="IPR042099">
    <property type="entry name" value="ANL_N_sf"/>
</dbReference>
<feature type="domain" description="AMP-dependent synthetase/ligase" evidence="1">
    <location>
        <begin position="108"/>
        <end position="279"/>
    </location>
</feature>
<evidence type="ECO:0000313" key="4">
    <source>
        <dbReference type="Proteomes" id="UP000061348"/>
    </source>
</evidence>
<comment type="caution">
    <text evidence="3">The sequence shown here is derived from an EMBL/GenBank/DDBJ whole genome shotgun (WGS) entry which is preliminary data.</text>
</comment>
<dbReference type="Pfam" id="PF00501">
    <property type="entry name" value="AMP-binding"/>
    <property type="match status" value="1"/>
</dbReference>
<organism evidence="3 4">
    <name type="scientific">Pseudomonas fluorescens</name>
    <dbReference type="NCBI Taxonomy" id="294"/>
    <lineage>
        <taxon>Bacteria</taxon>
        <taxon>Pseudomonadati</taxon>
        <taxon>Pseudomonadota</taxon>
        <taxon>Gammaproteobacteria</taxon>
        <taxon>Pseudomonadales</taxon>
        <taxon>Pseudomonadaceae</taxon>
        <taxon>Pseudomonas</taxon>
    </lineage>
</organism>
<dbReference type="PANTHER" id="PTHR45398">
    <property type="match status" value="1"/>
</dbReference>
<evidence type="ECO:0000259" key="2">
    <source>
        <dbReference type="Pfam" id="PF22818"/>
    </source>
</evidence>
<dbReference type="EMBL" id="LCYA01000121">
    <property type="protein sequence ID" value="KWV85808.1"/>
    <property type="molecule type" value="Genomic_DNA"/>
</dbReference>
<dbReference type="PANTHER" id="PTHR45398:SF1">
    <property type="entry name" value="ENZYME, PUTATIVE (JCVI)-RELATED"/>
    <property type="match status" value="1"/>
</dbReference>
<name>A0A109LDU8_PSEFL</name>
<dbReference type="Gene3D" id="3.10.129.10">
    <property type="entry name" value="Hotdog Thioesterase"/>
    <property type="match status" value="1"/>
</dbReference>
<dbReference type="Proteomes" id="UP000061348">
    <property type="component" value="Unassembled WGS sequence"/>
</dbReference>
<feature type="domain" description="ApeI dehydratase-like" evidence="2">
    <location>
        <begin position="451"/>
        <end position="488"/>
    </location>
</feature>
<sequence length="612" mass="66766">MKGLKLEHLLLEPLQDRGVTAEPLMNHAQLCEHSLSLAAGLKARGIRRLAVHLEDAGLLAIALLGAWRAGASVLLPADLQPQTRQRWADAVDAWLVEASDLDALYQAPLSAAALDLDNCQLSLCTSGSSGEPKRIDKSLRQLANEVEALEALWGKDLKDACIIGSVATQHIYGLLFRVLWPLCAGRTFVRKQLAFPEDMQRASREHPQFAWVASPALLKRMGDNLDWPALRQVARVFSSGGALPVDAAGSLYDRLQQWPTEILGSSETGGIAWRQGAQPWQPFADVQLSQDADGALRIASKYLPEGHVEQTADAVRLHADGRFELLGRLDRIVKLEEKRISLPMLEQALIAHEWVCDTRLGVVQENRASLGAVVVLTDAGLHALRNQGRRTLTQTLRQHLSQHCEALALPRRWRLLRQLPLNSQGKLPQADIEALLLAPRPKGPEVLAQVETEGEWTLQLSIPPDLAYFSGHFPVTPVLPGVCRWNGRSTWANNCSTCQPGSPAWKCSSSSNWCAQAITSNCICALIGSVANCTSPIAMGLQRAQAGGSCWRPRMHNLFLWRGSLLPLECEALPTQASPTPRMISVASIGPASQPSGSKLPRHGVCAGFEYA</sequence>
<accession>A0A109LDU8</accession>
<dbReference type="InterPro" id="IPR054545">
    <property type="entry name" value="ApeI-like"/>
</dbReference>
<dbReference type="AlphaFoldDB" id="A0A109LDU8"/>
<reference evidence="3 4" key="1">
    <citation type="submission" date="2015-05" db="EMBL/GenBank/DDBJ databases">
        <title>A genomic and transcriptomic approach to investigate the blue pigment phenotype in Pseudomonas fluorescens.</title>
        <authorList>
            <person name="Andreani N.A."/>
            <person name="Cardazzo B."/>
        </authorList>
    </citation>
    <scope>NUCLEOTIDE SEQUENCE [LARGE SCALE GENOMIC DNA]</scope>
    <source>
        <strain evidence="3 4">Ps_22</strain>
    </source>
</reference>
<dbReference type="Gene3D" id="3.40.50.12780">
    <property type="entry name" value="N-terminal domain of ligase-like"/>
    <property type="match status" value="1"/>
</dbReference>
<dbReference type="PATRIC" id="fig|294.194.peg.5132"/>
<dbReference type="InterPro" id="IPR045851">
    <property type="entry name" value="AMP-bd_C_sf"/>
</dbReference>